<dbReference type="InterPro" id="IPR036453">
    <property type="entry name" value="GluRdtase_dimer_dom_sf"/>
</dbReference>
<dbReference type="Gene3D" id="3.40.50.720">
    <property type="entry name" value="NAD(P)-binding Rossmann-like Domain"/>
    <property type="match status" value="1"/>
</dbReference>
<dbReference type="InterPro" id="IPR006151">
    <property type="entry name" value="Shikm_DH/Glu-tRNA_Rdtase"/>
</dbReference>
<dbReference type="SUPFAM" id="SSF69742">
    <property type="entry name" value="Glutamyl tRNA-reductase catalytic, N-terminal domain"/>
    <property type="match status" value="1"/>
</dbReference>
<dbReference type="CDD" id="cd05213">
    <property type="entry name" value="NAD_bind_Glutamyl_tRNA_reduct"/>
    <property type="match status" value="1"/>
</dbReference>
<dbReference type="EMBL" id="JAPFPW010000013">
    <property type="protein sequence ID" value="MCW7754600.1"/>
    <property type="molecule type" value="Genomic_DNA"/>
</dbReference>
<name>A0ABT3NAV6_9BACT</name>
<gene>
    <name evidence="8 13" type="primary">hemA</name>
    <name evidence="13" type="ORF">OOT00_11455</name>
</gene>
<feature type="active site" description="Nucleophile" evidence="8">
    <location>
        <position position="54"/>
    </location>
</feature>
<dbReference type="InterPro" id="IPR000343">
    <property type="entry name" value="4pyrrol_synth_GluRdtase"/>
</dbReference>
<dbReference type="SUPFAM" id="SSF51735">
    <property type="entry name" value="NAD(P)-binding Rossmann-fold domains"/>
    <property type="match status" value="1"/>
</dbReference>
<feature type="site" description="Important for activity" evidence="8">
    <location>
        <position position="103"/>
    </location>
</feature>
<evidence type="ECO:0000256" key="5">
    <source>
        <dbReference type="ARBA" id="ARBA00023002"/>
    </source>
</evidence>
<comment type="similarity">
    <text evidence="2 8 9">Belongs to the glutamyl-tRNA reductase family.</text>
</comment>
<dbReference type="InterPro" id="IPR036291">
    <property type="entry name" value="NAD(P)-bd_dom_sf"/>
</dbReference>
<dbReference type="NCBIfam" id="TIGR01035">
    <property type="entry name" value="hemA"/>
    <property type="match status" value="1"/>
</dbReference>
<comment type="pathway">
    <text evidence="1 8 9">Porphyrin-containing compound metabolism; protoporphyrin-IX biosynthesis; 5-aminolevulinate from L-glutamyl-tRNA(Glu): step 1/2.</text>
</comment>
<dbReference type="EC" id="1.2.1.70" evidence="3 8"/>
<evidence type="ECO:0000259" key="12">
    <source>
        <dbReference type="Pfam" id="PF05201"/>
    </source>
</evidence>
<dbReference type="InterPro" id="IPR015896">
    <property type="entry name" value="4pyrrol_synth_GluRdtase_dimer"/>
</dbReference>
<dbReference type="Proteomes" id="UP001209681">
    <property type="component" value="Unassembled WGS sequence"/>
</dbReference>
<accession>A0ABT3NAV6</accession>
<feature type="binding site" evidence="8">
    <location>
        <begin position="118"/>
        <end position="120"/>
    </location>
    <ligand>
        <name>substrate</name>
    </ligand>
</feature>
<feature type="binding site" evidence="8">
    <location>
        <begin position="193"/>
        <end position="198"/>
    </location>
    <ligand>
        <name>NADP(+)</name>
        <dbReference type="ChEBI" id="CHEBI:58349"/>
    </ligand>
</feature>
<evidence type="ECO:0000256" key="9">
    <source>
        <dbReference type="RuleBase" id="RU000584"/>
    </source>
</evidence>
<protein>
    <recommendedName>
        <fullName evidence="3 8">Glutamyl-tRNA reductase</fullName>
        <shortName evidence="8">GluTR</shortName>
        <ecNumber evidence="3 8">1.2.1.70</ecNumber>
    </recommendedName>
</protein>
<keyword evidence="6 8" id="KW-0627">Porphyrin biosynthesis</keyword>
<evidence type="ECO:0000256" key="7">
    <source>
        <dbReference type="ARBA" id="ARBA00047464"/>
    </source>
</evidence>
<comment type="caution">
    <text evidence="13">The sequence shown here is derived from an EMBL/GenBank/DDBJ whole genome shotgun (WGS) entry which is preliminary data.</text>
</comment>
<evidence type="ECO:0000256" key="2">
    <source>
        <dbReference type="ARBA" id="ARBA00005916"/>
    </source>
</evidence>
<evidence type="ECO:0000256" key="6">
    <source>
        <dbReference type="ARBA" id="ARBA00023244"/>
    </source>
</evidence>
<evidence type="ECO:0000256" key="3">
    <source>
        <dbReference type="ARBA" id="ARBA00012970"/>
    </source>
</evidence>
<dbReference type="Gene3D" id="3.30.460.30">
    <property type="entry name" value="Glutamyl-tRNA reductase, N-terminal domain"/>
    <property type="match status" value="1"/>
</dbReference>
<dbReference type="SUPFAM" id="SSF69075">
    <property type="entry name" value="Glutamyl tRNA-reductase dimerization domain"/>
    <property type="match status" value="1"/>
</dbReference>
<proteinExistence type="inferred from homology"/>
<dbReference type="InterPro" id="IPR018214">
    <property type="entry name" value="GluRdtase_CS"/>
</dbReference>
<dbReference type="PANTHER" id="PTHR43013:SF1">
    <property type="entry name" value="GLUTAMYL-TRNA REDUCTASE"/>
    <property type="match status" value="1"/>
</dbReference>
<evidence type="ECO:0000313" key="13">
    <source>
        <dbReference type="EMBL" id="MCW7754600.1"/>
    </source>
</evidence>
<evidence type="ECO:0000256" key="4">
    <source>
        <dbReference type="ARBA" id="ARBA00022857"/>
    </source>
</evidence>
<comment type="catalytic activity">
    <reaction evidence="7 8 9">
        <text>(S)-4-amino-5-oxopentanoate + tRNA(Glu) + NADP(+) = L-glutamyl-tRNA(Glu) + NADPH + H(+)</text>
        <dbReference type="Rhea" id="RHEA:12344"/>
        <dbReference type="Rhea" id="RHEA-COMP:9663"/>
        <dbReference type="Rhea" id="RHEA-COMP:9680"/>
        <dbReference type="ChEBI" id="CHEBI:15378"/>
        <dbReference type="ChEBI" id="CHEBI:57501"/>
        <dbReference type="ChEBI" id="CHEBI:57783"/>
        <dbReference type="ChEBI" id="CHEBI:58349"/>
        <dbReference type="ChEBI" id="CHEBI:78442"/>
        <dbReference type="ChEBI" id="CHEBI:78520"/>
        <dbReference type="EC" id="1.2.1.70"/>
    </reaction>
</comment>
<feature type="domain" description="Tetrapyrrole biosynthesis glutamyl-tRNA reductase dimerisation" evidence="10">
    <location>
        <begin position="324"/>
        <end position="419"/>
    </location>
</feature>
<dbReference type="Pfam" id="PF00745">
    <property type="entry name" value="GlutR_dimer"/>
    <property type="match status" value="1"/>
</dbReference>
<dbReference type="HAMAP" id="MF_00087">
    <property type="entry name" value="Glu_tRNA_reductase"/>
    <property type="match status" value="1"/>
</dbReference>
<evidence type="ECO:0000313" key="14">
    <source>
        <dbReference type="Proteomes" id="UP001209681"/>
    </source>
</evidence>
<feature type="binding site" evidence="8">
    <location>
        <begin position="53"/>
        <end position="56"/>
    </location>
    <ligand>
        <name>substrate</name>
    </ligand>
</feature>
<evidence type="ECO:0000256" key="8">
    <source>
        <dbReference type="HAMAP-Rule" id="MF_00087"/>
    </source>
</evidence>
<dbReference type="InterPro" id="IPR036343">
    <property type="entry name" value="GluRdtase_N_sf"/>
</dbReference>
<dbReference type="PIRSF" id="PIRSF000445">
    <property type="entry name" value="4pyrrol_synth_GluRdtase"/>
    <property type="match status" value="1"/>
</dbReference>
<keyword evidence="14" id="KW-1185">Reference proteome</keyword>
<sequence length="455" mass="50461">MARLPGIVLFGMNHKTAALEVREKLSLNADEVASVLLNLKMAGTISELLILSTCNRVEFLLVTPDTDEARKEVLAELALRKGVAPEFFASCFYLFEGLEAVRHLFRVSASLDSMVLGEPQILGQVKQAYQRSTAAGASGPILNRLMHRAFQVAKRIRTETGIGDHAVSISYAAIELARKIFGSLEGRKAMLLGAGEMAELAVEHLLRHRISEVIVANRTFDRGFALAQRFGGKAIRFDDVQATLGDVDIVISSTGASDYVIRKADIRPLMRKRQNRSLFFIDIAVPRDVDPAINSLDNAYVYDIDDLQGVVDDNLHERQQEASRAEGIIEEAVLRFAEWVEGLALVPTIKALREKVGTILEDELRRTLGDAGLPSEAMDRMVESMVTKILHDPISLLKSGGMHGNRDRYLGWVRLLFCLDPVESEGRSVPSVDCFLHREGEACVCKQKTGWKRCF</sequence>
<evidence type="ECO:0000259" key="10">
    <source>
        <dbReference type="Pfam" id="PF00745"/>
    </source>
</evidence>
<dbReference type="Pfam" id="PF01488">
    <property type="entry name" value="Shikimate_DH"/>
    <property type="match status" value="1"/>
</dbReference>
<dbReference type="Pfam" id="PF05201">
    <property type="entry name" value="GlutR_N"/>
    <property type="match status" value="1"/>
</dbReference>
<feature type="binding site" evidence="8">
    <location>
        <position position="124"/>
    </location>
    <ligand>
        <name>substrate</name>
    </ligand>
</feature>
<dbReference type="RefSeq" id="WP_265425513.1">
    <property type="nucleotide sequence ID" value="NZ_JAPFPW010000013.1"/>
</dbReference>
<keyword evidence="4 8" id="KW-0521">NADP</keyword>
<dbReference type="PROSITE" id="PS00747">
    <property type="entry name" value="GLUTR"/>
    <property type="match status" value="1"/>
</dbReference>
<reference evidence="13 14" key="1">
    <citation type="submission" date="2022-11" db="EMBL/GenBank/DDBJ databases">
        <title>Desulfobotulus tamanensis H1 sp. nov. - anaerobic, alkaliphilic, sulphate reducing bacterium isolated from terrestrial mud volcano.</title>
        <authorList>
            <person name="Frolova A."/>
            <person name="Merkel A.Y."/>
            <person name="Slobodkin A.I."/>
        </authorList>
    </citation>
    <scope>NUCLEOTIDE SEQUENCE [LARGE SCALE GENOMIC DNA]</scope>
    <source>
        <strain evidence="13 14">H1</strain>
    </source>
</reference>
<feature type="binding site" evidence="8">
    <location>
        <position position="113"/>
    </location>
    <ligand>
        <name>substrate</name>
    </ligand>
</feature>
<organism evidence="13 14">
    <name type="scientific">Desulfobotulus pelophilus</name>
    <dbReference type="NCBI Taxonomy" id="2823377"/>
    <lineage>
        <taxon>Bacteria</taxon>
        <taxon>Pseudomonadati</taxon>
        <taxon>Thermodesulfobacteriota</taxon>
        <taxon>Desulfobacteria</taxon>
        <taxon>Desulfobacterales</taxon>
        <taxon>Desulfobacteraceae</taxon>
        <taxon>Desulfobotulus</taxon>
    </lineage>
</organism>
<keyword evidence="5 8" id="KW-0560">Oxidoreductase</keyword>
<dbReference type="InterPro" id="IPR015895">
    <property type="entry name" value="4pyrrol_synth_GluRdtase_N"/>
</dbReference>
<evidence type="ECO:0000256" key="1">
    <source>
        <dbReference type="ARBA" id="ARBA00005059"/>
    </source>
</evidence>
<evidence type="ECO:0000259" key="11">
    <source>
        <dbReference type="Pfam" id="PF01488"/>
    </source>
</evidence>
<comment type="miscellaneous">
    <text evidence="8">During catalysis, the active site Cys acts as a nucleophile attacking the alpha-carbonyl group of tRNA-bound glutamate with the formation of a thioester intermediate between enzyme and glutamate, and the concomitant release of tRNA(Glu). The thioester intermediate is finally reduced by direct hydride transfer from NADPH, to form the product GSA.</text>
</comment>
<feature type="domain" description="Quinate/shikimate 5-dehydrogenase/glutamyl-tRNA reductase" evidence="11">
    <location>
        <begin position="175"/>
        <end position="310"/>
    </location>
</feature>
<dbReference type="PANTHER" id="PTHR43013">
    <property type="entry name" value="GLUTAMYL-TRNA REDUCTASE"/>
    <property type="match status" value="1"/>
</dbReference>
<comment type="function">
    <text evidence="8">Catalyzes the NADPH-dependent reduction of glutamyl-tRNA(Glu) to glutamate 1-semialdehyde (GSA).</text>
</comment>
<comment type="domain">
    <text evidence="8">Possesses an unusual extended V-shaped dimeric structure with each monomer consisting of three distinct domains arranged along a curved 'spinal' alpha-helix. The N-terminal catalytic domain specifically recognizes the glutamate moiety of the substrate. The second domain is the NADPH-binding domain, and the third C-terminal domain is responsible for dimerization.</text>
</comment>
<feature type="domain" description="Glutamyl-tRNA reductase N-terminal" evidence="12">
    <location>
        <begin position="11"/>
        <end position="160"/>
    </location>
</feature>
<comment type="subunit">
    <text evidence="8">Homodimer.</text>
</comment>
<dbReference type="GO" id="GO:0008883">
    <property type="term" value="F:glutamyl-tRNA reductase activity"/>
    <property type="evidence" value="ECO:0007669"/>
    <property type="project" value="UniProtKB-EC"/>
</dbReference>